<comment type="caution">
    <text evidence="1">The sequence shown here is derived from an EMBL/GenBank/DDBJ whole genome shotgun (WGS) entry which is preliminary data.</text>
</comment>
<dbReference type="Proteomes" id="UP001066276">
    <property type="component" value="Chromosome 7"/>
</dbReference>
<evidence type="ECO:0000313" key="1">
    <source>
        <dbReference type="EMBL" id="KAJ1128657.1"/>
    </source>
</evidence>
<organism evidence="1 2">
    <name type="scientific">Pleurodeles waltl</name>
    <name type="common">Iberian ribbed newt</name>
    <dbReference type="NCBI Taxonomy" id="8319"/>
    <lineage>
        <taxon>Eukaryota</taxon>
        <taxon>Metazoa</taxon>
        <taxon>Chordata</taxon>
        <taxon>Craniata</taxon>
        <taxon>Vertebrata</taxon>
        <taxon>Euteleostomi</taxon>
        <taxon>Amphibia</taxon>
        <taxon>Batrachia</taxon>
        <taxon>Caudata</taxon>
        <taxon>Salamandroidea</taxon>
        <taxon>Salamandridae</taxon>
        <taxon>Pleurodelinae</taxon>
        <taxon>Pleurodeles</taxon>
    </lineage>
</organism>
<dbReference type="AlphaFoldDB" id="A0AAV7PN50"/>
<reference evidence="1" key="1">
    <citation type="journal article" date="2022" name="bioRxiv">
        <title>Sequencing and chromosome-scale assembly of the giantPleurodeles waltlgenome.</title>
        <authorList>
            <person name="Brown T."/>
            <person name="Elewa A."/>
            <person name="Iarovenko S."/>
            <person name="Subramanian E."/>
            <person name="Araus A.J."/>
            <person name="Petzold A."/>
            <person name="Susuki M."/>
            <person name="Suzuki K.-i.T."/>
            <person name="Hayashi T."/>
            <person name="Toyoda A."/>
            <person name="Oliveira C."/>
            <person name="Osipova E."/>
            <person name="Leigh N.D."/>
            <person name="Simon A."/>
            <person name="Yun M.H."/>
        </authorList>
    </citation>
    <scope>NUCLEOTIDE SEQUENCE</scope>
    <source>
        <strain evidence="1">20211129_DDA</strain>
        <tissue evidence="1">Liver</tissue>
    </source>
</reference>
<gene>
    <name evidence="1" type="ORF">NDU88_007032</name>
</gene>
<name>A0AAV7PN50_PLEWA</name>
<keyword evidence="2" id="KW-1185">Reference proteome</keyword>
<protein>
    <submittedName>
        <fullName evidence="1">Uncharacterized protein</fullName>
    </submittedName>
</protein>
<sequence>MVGAWLGRPTRWPILCEAPRVRSINPAIIQARGRLPSNQEGEEAANPPGVNRGEIAGVLVLVWHQRTLRGSSSAGLVEVLVELGSWAVLAADLRHEGMGGPAGLDPGRTMAW</sequence>
<evidence type="ECO:0000313" key="2">
    <source>
        <dbReference type="Proteomes" id="UP001066276"/>
    </source>
</evidence>
<proteinExistence type="predicted"/>
<accession>A0AAV7PN50</accession>
<dbReference type="EMBL" id="JANPWB010000011">
    <property type="protein sequence ID" value="KAJ1128657.1"/>
    <property type="molecule type" value="Genomic_DNA"/>
</dbReference>